<feature type="domain" description="AAA" evidence="3">
    <location>
        <begin position="14"/>
        <end position="162"/>
    </location>
</feature>
<reference evidence="4 5" key="1">
    <citation type="submission" date="2007-08" db="EMBL/GenBank/DDBJ databases">
        <title>Complete sequence of Thermotoga lettingae TMO.</title>
        <authorList>
            <consortium name="US DOE Joint Genome Institute"/>
            <person name="Copeland A."/>
            <person name="Lucas S."/>
            <person name="Lapidus A."/>
            <person name="Barry K."/>
            <person name="Glavina del Rio T."/>
            <person name="Dalin E."/>
            <person name="Tice H."/>
            <person name="Pitluck S."/>
            <person name="Foster B."/>
            <person name="Bruce D."/>
            <person name="Schmutz J."/>
            <person name="Larimer F."/>
            <person name="Land M."/>
            <person name="Hauser L."/>
            <person name="Kyrpides N."/>
            <person name="Mikhailova N."/>
            <person name="Nelson K."/>
            <person name="Gogarten J.P."/>
            <person name="Noll K."/>
            <person name="Richardson P."/>
        </authorList>
    </citation>
    <scope>NUCLEOTIDE SEQUENCE [LARGE SCALE GENOMIC DNA]</scope>
    <source>
        <strain evidence="5">ATCC BAA-301 / DSM 14385 / NBRC 107922 / TMO</strain>
    </source>
</reference>
<dbReference type="STRING" id="416591.Tlet_0621"/>
<dbReference type="eggNOG" id="COG0455">
    <property type="taxonomic scope" value="Bacteria"/>
</dbReference>
<evidence type="ECO:0000259" key="3">
    <source>
        <dbReference type="Pfam" id="PF13614"/>
    </source>
</evidence>
<accession>A8F4V3</accession>
<dbReference type="HOGENOM" id="CLU_037612_0_0_0"/>
<dbReference type="Pfam" id="PF13614">
    <property type="entry name" value="AAA_31"/>
    <property type="match status" value="1"/>
</dbReference>
<evidence type="ECO:0000313" key="4">
    <source>
        <dbReference type="EMBL" id="ABV33187.1"/>
    </source>
</evidence>
<evidence type="ECO:0000256" key="1">
    <source>
        <dbReference type="ARBA" id="ARBA00022741"/>
    </source>
</evidence>
<gene>
    <name evidence="4" type="ordered locus">Tlet_0621</name>
</gene>
<dbReference type="GO" id="GO:0051782">
    <property type="term" value="P:negative regulation of cell division"/>
    <property type="evidence" value="ECO:0007669"/>
    <property type="project" value="TreeGrafter"/>
</dbReference>
<dbReference type="AlphaFoldDB" id="A8F4V3"/>
<dbReference type="GO" id="GO:0005829">
    <property type="term" value="C:cytosol"/>
    <property type="evidence" value="ECO:0007669"/>
    <property type="project" value="TreeGrafter"/>
</dbReference>
<dbReference type="GO" id="GO:0005524">
    <property type="term" value="F:ATP binding"/>
    <property type="evidence" value="ECO:0007669"/>
    <property type="project" value="UniProtKB-KW"/>
</dbReference>
<proteinExistence type="predicted"/>
<dbReference type="PANTHER" id="PTHR43384:SF4">
    <property type="entry name" value="CELLULOSE BIOSYNTHESIS PROTEIN BCSQ-RELATED"/>
    <property type="match status" value="1"/>
</dbReference>
<evidence type="ECO:0000313" key="5">
    <source>
        <dbReference type="Proteomes" id="UP000002016"/>
    </source>
</evidence>
<dbReference type="InterPro" id="IPR027417">
    <property type="entry name" value="P-loop_NTPase"/>
</dbReference>
<dbReference type="PANTHER" id="PTHR43384">
    <property type="entry name" value="SEPTUM SITE-DETERMINING PROTEIN MIND HOMOLOG, CHLOROPLASTIC-RELATED"/>
    <property type="match status" value="1"/>
</dbReference>
<name>A8F4V3_PSELT</name>
<dbReference type="PIRSF" id="PIRSF003092">
    <property type="entry name" value="MinD"/>
    <property type="match status" value="1"/>
</dbReference>
<keyword evidence="2" id="KW-0067">ATP-binding</keyword>
<dbReference type="KEGG" id="tle:Tlet_0621"/>
<dbReference type="Gene3D" id="3.40.50.300">
    <property type="entry name" value="P-loop containing nucleotide triphosphate hydrolases"/>
    <property type="match status" value="1"/>
</dbReference>
<dbReference type="GO" id="GO:0016887">
    <property type="term" value="F:ATP hydrolysis activity"/>
    <property type="evidence" value="ECO:0007669"/>
    <property type="project" value="TreeGrafter"/>
</dbReference>
<reference evidence="4 5" key="2">
    <citation type="journal article" date="2009" name="Proc. Natl. Acad. Sci. U.S.A.">
        <title>On the chimeric nature, thermophilic origin, and phylogenetic placement of the Thermotogales.</title>
        <authorList>
            <person name="Zhaxybayeva O."/>
            <person name="Swithers K.S."/>
            <person name="Lapierre P."/>
            <person name="Fournier G.P."/>
            <person name="Bickhart D.M."/>
            <person name="DeBoy R.T."/>
            <person name="Nelson K.E."/>
            <person name="Nesbo C.L."/>
            <person name="Doolittle W.F."/>
            <person name="Gogarten J.P."/>
            <person name="Noll K.M."/>
        </authorList>
    </citation>
    <scope>NUCLEOTIDE SEQUENCE [LARGE SCALE GENOMIC DNA]</scope>
    <source>
        <strain evidence="5">ATCC BAA-301 / DSM 14385 / NBRC 107922 / TMO</strain>
    </source>
</reference>
<dbReference type="InterPro" id="IPR050625">
    <property type="entry name" value="ParA/MinD_ATPase"/>
</dbReference>
<dbReference type="InterPro" id="IPR025669">
    <property type="entry name" value="AAA_dom"/>
</dbReference>
<dbReference type="SUPFAM" id="SSF52540">
    <property type="entry name" value="P-loop containing nucleoside triphosphate hydrolases"/>
    <property type="match status" value="1"/>
</dbReference>
<dbReference type="GO" id="GO:0009898">
    <property type="term" value="C:cytoplasmic side of plasma membrane"/>
    <property type="evidence" value="ECO:0007669"/>
    <property type="project" value="TreeGrafter"/>
</dbReference>
<organism evidence="4 5">
    <name type="scientific">Pseudothermotoga lettingae (strain ATCC BAA-301 / DSM 14385 / NBRC 107922 / TMO)</name>
    <name type="common">Thermotoga lettingae</name>
    <dbReference type="NCBI Taxonomy" id="416591"/>
    <lineage>
        <taxon>Bacteria</taxon>
        <taxon>Thermotogati</taxon>
        <taxon>Thermotogota</taxon>
        <taxon>Thermotogae</taxon>
        <taxon>Thermotogales</taxon>
        <taxon>Thermotogaceae</taxon>
        <taxon>Pseudothermotoga</taxon>
    </lineage>
</organism>
<dbReference type="RefSeq" id="WP_012002668.1">
    <property type="nucleotide sequence ID" value="NC_009828.1"/>
</dbReference>
<keyword evidence="5" id="KW-1185">Reference proteome</keyword>
<sequence>MRNQAEGLLKSQPRIVSVASGKGGVGKTIVAVNLAIVLAQRGMRVLLFDADAGFANAEILMGITPKNTIKDFLQRKISLDKVIFQTPYDVDLISTGMDVEDLIAFNLEDKTELYNDLYRISAEYDYIVFDFPPGFNEELERFYAGSDHLVMVTASEPTSLVNAYTFVKLMTIKGVDPDGFHVVMNMVKDMRDGRKIMDRFISVITRFTGIPITSTHLIRYDMLVKDSVNRQIPFVTNRKTAQPSLAIYGIADMITKRQTVKKLSFFDKIRAFFGVG</sequence>
<evidence type="ECO:0000256" key="2">
    <source>
        <dbReference type="ARBA" id="ARBA00022840"/>
    </source>
</evidence>
<protein>
    <submittedName>
        <fullName evidence="4">Cobyrinic acid ac-diamide synthase</fullName>
    </submittedName>
</protein>
<dbReference type="InterPro" id="IPR025501">
    <property type="entry name" value="MinD_FleN"/>
</dbReference>
<keyword evidence="1" id="KW-0547">Nucleotide-binding</keyword>
<dbReference type="Proteomes" id="UP000002016">
    <property type="component" value="Chromosome"/>
</dbReference>
<dbReference type="EMBL" id="CP000812">
    <property type="protein sequence ID" value="ABV33187.1"/>
    <property type="molecule type" value="Genomic_DNA"/>
</dbReference>